<feature type="compositionally biased region" description="Low complexity" evidence="2">
    <location>
        <begin position="99"/>
        <end position="116"/>
    </location>
</feature>
<sequence length="274" mass="27831">MRYLTAILCSGFALAAASAANAASSDYLLEIDSIKGEAAVESWSFGACNAGQCSTVTSPRDRASGMATGKAAYDKCCRPQASQNTQSLRESPTRASTGATAVTEAPSATAAAGTPRASWDLATSKGGRMAGGVNVAAGDVDGDGHADLAYAATVSEVSNLTLTFQKIEAEWRSVCPGKHIAHATLRTAAGDFEITDATVECSAPAAAGARIDQTPARMSTNMTVPKQTQGATFGEKVQSGLSSPGSAVASGAMTITFTGGQMKHTKTGHVTLLK</sequence>
<dbReference type="InterPro" id="IPR013517">
    <property type="entry name" value="FG-GAP"/>
</dbReference>
<reference evidence="4 5" key="1">
    <citation type="submission" date="2024-09" db="EMBL/GenBank/DDBJ databases">
        <authorList>
            <person name="Sun Q."/>
            <person name="Mori K."/>
        </authorList>
    </citation>
    <scope>NUCLEOTIDE SEQUENCE [LARGE SCALE GENOMIC DNA]</scope>
    <source>
        <strain evidence="4 5">NCAIM B.02537</strain>
    </source>
</reference>
<accession>A0ABV6PJQ2</accession>
<dbReference type="RefSeq" id="WP_379480790.1">
    <property type="nucleotide sequence ID" value="NZ_JBHLTL010000004.1"/>
</dbReference>
<name>A0ABV6PJQ2_9SPHN</name>
<evidence type="ECO:0000313" key="5">
    <source>
        <dbReference type="Proteomes" id="UP001589943"/>
    </source>
</evidence>
<keyword evidence="5" id="KW-1185">Reference proteome</keyword>
<evidence type="ECO:0000256" key="3">
    <source>
        <dbReference type="SAM" id="SignalP"/>
    </source>
</evidence>
<dbReference type="Pfam" id="PF01839">
    <property type="entry name" value="FG-GAP"/>
    <property type="match status" value="1"/>
</dbReference>
<dbReference type="SUPFAM" id="SSF69318">
    <property type="entry name" value="Integrin alpha N-terminal domain"/>
    <property type="match status" value="1"/>
</dbReference>
<gene>
    <name evidence="4" type="ORF">ACFFF7_07725</name>
</gene>
<feature type="signal peptide" evidence="3">
    <location>
        <begin position="1"/>
        <end position="22"/>
    </location>
</feature>
<feature type="chain" id="PRO_5045887540" evidence="3">
    <location>
        <begin position="23"/>
        <end position="274"/>
    </location>
</feature>
<organism evidence="4 5">
    <name type="scientific">Novosphingobium aquiterrae</name>
    <dbReference type="NCBI Taxonomy" id="624388"/>
    <lineage>
        <taxon>Bacteria</taxon>
        <taxon>Pseudomonadati</taxon>
        <taxon>Pseudomonadota</taxon>
        <taxon>Alphaproteobacteria</taxon>
        <taxon>Sphingomonadales</taxon>
        <taxon>Sphingomonadaceae</taxon>
        <taxon>Novosphingobium</taxon>
    </lineage>
</organism>
<protein>
    <submittedName>
        <fullName evidence="4">FG-GAP repeat protein</fullName>
    </submittedName>
</protein>
<proteinExistence type="predicted"/>
<feature type="compositionally biased region" description="Polar residues" evidence="2">
    <location>
        <begin position="82"/>
        <end position="98"/>
    </location>
</feature>
<keyword evidence="1 3" id="KW-0732">Signal</keyword>
<evidence type="ECO:0000313" key="4">
    <source>
        <dbReference type="EMBL" id="MFC0589298.1"/>
    </source>
</evidence>
<evidence type="ECO:0000256" key="1">
    <source>
        <dbReference type="ARBA" id="ARBA00022729"/>
    </source>
</evidence>
<feature type="region of interest" description="Disordered" evidence="2">
    <location>
        <begin position="82"/>
        <end position="116"/>
    </location>
</feature>
<dbReference type="InterPro" id="IPR028994">
    <property type="entry name" value="Integrin_alpha_N"/>
</dbReference>
<dbReference type="Proteomes" id="UP001589943">
    <property type="component" value="Unassembled WGS sequence"/>
</dbReference>
<comment type="caution">
    <text evidence="4">The sequence shown here is derived from an EMBL/GenBank/DDBJ whole genome shotgun (WGS) entry which is preliminary data.</text>
</comment>
<evidence type="ECO:0000256" key="2">
    <source>
        <dbReference type="SAM" id="MobiDB-lite"/>
    </source>
</evidence>
<dbReference type="EMBL" id="JBHLTL010000004">
    <property type="protein sequence ID" value="MFC0589298.1"/>
    <property type="molecule type" value="Genomic_DNA"/>
</dbReference>